<protein>
    <submittedName>
        <fullName evidence="1">Uncharacterized protein</fullName>
    </submittedName>
</protein>
<proteinExistence type="predicted"/>
<dbReference type="RefSeq" id="WP_170035251.1">
    <property type="nucleotide sequence ID" value="NZ_JABDTL010000001.1"/>
</dbReference>
<organism evidence="1 2">
    <name type="scientific">Longimicrobium terrae</name>
    <dbReference type="NCBI Taxonomy" id="1639882"/>
    <lineage>
        <taxon>Bacteria</taxon>
        <taxon>Pseudomonadati</taxon>
        <taxon>Gemmatimonadota</taxon>
        <taxon>Longimicrobiia</taxon>
        <taxon>Longimicrobiales</taxon>
        <taxon>Longimicrobiaceae</taxon>
        <taxon>Longimicrobium</taxon>
    </lineage>
</organism>
<comment type="caution">
    <text evidence="1">The sequence shown here is derived from an EMBL/GenBank/DDBJ whole genome shotgun (WGS) entry which is preliminary data.</text>
</comment>
<evidence type="ECO:0000313" key="2">
    <source>
        <dbReference type="Proteomes" id="UP000582837"/>
    </source>
</evidence>
<dbReference type="Proteomes" id="UP000582837">
    <property type="component" value="Unassembled WGS sequence"/>
</dbReference>
<gene>
    <name evidence="1" type="ORF">HNQ61_005335</name>
</gene>
<evidence type="ECO:0000313" key="1">
    <source>
        <dbReference type="EMBL" id="MBB6073664.1"/>
    </source>
</evidence>
<accession>A0A841H6W0</accession>
<dbReference type="AlphaFoldDB" id="A0A841H6W0"/>
<name>A0A841H6W0_9BACT</name>
<keyword evidence="2" id="KW-1185">Reference proteome</keyword>
<dbReference type="EMBL" id="JACHIA010000027">
    <property type="protein sequence ID" value="MBB6073664.1"/>
    <property type="molecule type" value="Genomic_DNA"/>
</dbReference>
<sequence>MSEAHASTNDSVQAELDWQARRKKWEEAGVVVPVRTTGVKIDWEALRFLPFTEQEVSRMLVELRRSGRL</sequence>
<reference evidence="1 2" key="1">
    <citation type="submission" date="2020-08" db="EMBL/GenBank/DDBJ databases">
        <title>Genomic Encyclopedia of Type Strains, Phase IV (KMG-IV): sequencing the most valuable type-strain genomes for metagenomic binning, comparative biology and taxonomic classification.</title>
        <authorList>
            <person name="Goeker M."/>
        </authorList>
    </citation>
    <scope>NUCLEOTIDE SEQUENCE [LARGE SCALE GENOMIC DNA]</scope>
    <source>
        <strain evidence="1 2">DSM 29007</strain>
    </source>
</reference>